<accession>A0A1C6TQF0</accession>
<proteinExistence type="predicted"/>
<gene>
    <name evidence="2" type="ORF">GA0070604_0136</name>
</gene>
<reference evidence="3" key="1">
    <citation type="submission" date="2016-06" db="EMBL/GenBank/DDBJ databases">
        <authorList>
            <person name="Varghese N."/>
            <person name="Submissions Spin"/>
        </authorList>
    </citation>
    <scope>NUCLEOTIDE SEQUENCE [LARGE SCALE GENOMIC DNA]</scope>
    <source>
        <strain evidence="3">DSM 44814</strain>
    </source>
</reference>
<dbReference type="Proteomes" id="UP000199696">
    <property type="component" value="Unassembled WGS sequence"/>
</dbReference>
<dbReference type="OrthoDB" id="3693473at2"/>
<evidence type="ECO:0008006" key="4">
    <source>
        <dbReference type="Google" id="ProtNLM"/>
    </source>
</evidence>
<protein>
    <recommendedName>
        <fullName evidence="4">Phage tail tube protein</fullName>
    </recommendedName>
</protein>
<dbReference type="RefSeq" id="WP_091112438.1">
    <property type="nucleotide sequence ID" value="NZ_FMHY01000002.1"/>
</dbReference>
<name>A0A1C6TQF0_9ACTN</name>
<evidence type="ECO:0000313" key="2">
    <source>
        <dbReference type="EMBL" id="SCL44000.1"/>
    </source>
</evidence>
<dbReference type="AlphaFoldDB" id="A0A1C6TQF0"/>
<dbReference type="STRING" id="227316.GA0070604_0136"/>
<feature type="region of interest" description="Disordered" evidence="1">
    <location>
        <begin position="25"/>
        <end position="45"/>
    </location>
</feature>
<organism evidence="2 3">
    <name type="scientific">Micromonospora eburnea</name>
    <dbReference type="NCBI Taxonomy" id="227316"/>
    <lineage>
        <taxon>Bacteria</taxon>
        <taxon>Bacillati</taxon>
        <taxon>Actinomycetota</taxon>
        <taxon>Actinomycetes</taxon>
        <taxon>Micromonosporales</taxon>
        <taxon>Micromonosporaceae</taxon>
        <taxon>Micromonospora</taxon>
    </lineage>
</organism>
<sequence>MSAVHGKHTVVTVATKDISAHCKTSSYEGSADVHDTTGYGKKAKTKSGGLLDGKFTCGGTYDSSETTGPRAAIKPLLGETVAVVRKPEGTGAGKPQDKFDAVVSKYVETNPVDDIVSWSAEFEISDEVDDTPQA</sequence>
<dbReference type="EMBL" id="FMHY01000002">
    <property type="protein sequence ID" value="SCL44000.1"/>
    <property type="molecule type" value="Genomic_DNA"/>
</dbReference>
<evidence type="ECO:0000313" key="3">
    <source>
        <dbReference type="Proteomes" id="UP000199696"/>
    </source>
</evidence>
<evidence type="ECO:0000256" key="1">
    <source>
        <dbReference type="SAM" id="MobiDB-lite"/>
    </source>
</evidence>
<keyword evidence="3" id="KW-1185">Reference proteome</keyword>